<dbReference type="InterPro" id="IPR005467">
    <property type="entry name" value="His_kinase_dom"/>
</dbReference>
<dbReference type="PANTHER" id="PTHR45339:SF1">
    <property type="entry name" value="HYBRID SIGNAL TRANSDUCTION HISTIDINE KINASE J"/>
    <property type="match status" value="1"/>
</dbReference>
<evidence type="ECO:0000256" key="13">
    <source>
        <dbReference type="SAM" id="Phobius"/>
    </source>
</evidence>
<evidence type="ECO:0000313" key="14">
    <source>
        <dbReference type="EMBL" id="QBP12214.1"/>
    </source>
</evidence>
<evidence type="ECO:0000256" key="12">
    <source>
        <dbReference type="SAM" id="MobiDB-lite"/>
    </source>
</evidence>
<reference evidence="14 15" key="1">
    <citation type="submission" date="2019-03" db="EMBL/GenBank/DDBJ databases">
        <title>Comparative insights into the high quality Complete genome sequence of highly metal resistant Cupriavidus metallidurans strain BS1 isolated from a gold-copper mine.</title>
        <authorList>
            <person name="Mazhar H.S."/>
            <person name="Rensing C."/>
        </authorList>
    </citation>
    <scope>NUCLEOTIDE SEQUENCE [LARGE SCALE GENOMIC DNA]</scope>
    <source>
        <strain evidence="14 15">BS1</strain>
    </source>
</reference>
<dbReference type="RefSeq" id="WP_017515392.1">
    <property type="nucleotide sequence ID" value="NZ_CP026544.1"/>
</dbReference>
<dbReference type="GO" id="GO:0000155">
    <property type="term" value="F:phosphorelay sensor kinase activity"/>
    <property type="evidence" value="ECO:0007669"/>
    <property type="project" value="InterPro"/>
</dbReference>
<dbReference type="InterPro" id="IPR004358">
    <property type="entry name" value="Sig_transdc_His_kin-like_C"/>
</dbReference>
<dbReference type="PROSITE" id="PS50109">
    <property type="entry name" value="HIS_KIN"/>
    <property type="match status" value="1"/>
</dbReference>
<evidence type="ECO:0000256" key="7">
    <source>
        <dbReference type="ARBA" id="ARBA00022777"/>
    </source>
</evidence>
<dbReference type="SUPFAM" id="SSF158472">
    <property type="entry name" value="HAMP domain-like"/>
    <property type="match status" value="1"/>
</dbReference>
<dbReference type="Gene3D" id="3.30.565.10">
    <property type="entry name" value="Histidine kinase-like ATPase, C-terminal domain"/>
    <property type="match status" value="1"/>
</dbReference>
<keyword evidence="4" id="KW-0597">Phosphoprotein</keyword>
<keyword evidence="13" id="KW-1133">Transmembrane helix</keyword>
<dbReference type="SUPFAM" id="SSF55874">
    <property type="entry name" value="ATPase domain of HSP90 chaperone/DNA topoisomerase II/histidine kinase"/>
    <property type="match status" value="1"/>
</dbReference>
<gene>
    <name evidence="14" type="ORF">DDF84_020810</name>
</gene>
<keyword evidence="9" id="KW-0843">Virulence</keyword>
<dbReference type="FunFam" id="3.30.565.10:FF:000010">
    <property type="entry name" value="Sensor histidine kinase RcsC"/>
    <property type="match status" value="1"/>
</dbReference>
<dbReference type="PRINTS" id="PR00344">
    <property type="entry name" value="BCTRLSENSOR"/>
</dbReference>
<feature type="transmembrane region" description="Helical" evidence="13">
    <location>
        <begin position="315"/>
        <end position="337"/>
    </location>
</feature>
<dbReference type="InterPro" id="IPR003661">
    <property type="entry name" value="HisK_dim/P_dom"/>
</dbReference>
<keyword evidence="13" id="KW-0812">Transmembrane</keyword>
<name>A0A2L0X3T2_9BURK</name>
<dbReference type="CDD" id="cd00082">
    <property type="entry name" value="HisKA"/>
    <property type="match status" value="1"/>
</dbReference>
<comment type="catalytic activity">
    <reaction evidence="1">
        <text>ATP + protein L-histidine = ADP + protein N-phospho-L-histidine.</text>
        <dbReference type="EC" id="2.7.13.3"/>
    </reaction>
</comment>
<evidence type="ECO:0000256" key="10">
    <source>
        <dbReference type="ARBA" id="ARBA00058004"/>
    </source>
</evidence>
<dbReference type="PROSITE" id="PS50885">
    <property type="entry name" value="HAMP"/>
    <property type="match status" value="1"/>
</dbReference>
<evidence type="ECO:0000256" key="6">
    <source>
        <dbReference type="ARBA" id="ARBA00022729"/>
    </source>
</evidence>
<comment type="subcellular location">
    <subcellularLocation>
        <location evidence="2">Membrane</location>
    </subcellularLocation>
</comment>
<keyword evidence="6" id="KW-0732">Signal</keyword>
<evidence type="ECO:0000256" key="2">
    <source>
        <dbReference type="ARBA" id="ARBA00004370"/>
    </source>
</evidence>
<dbReference type="EMBL" id="CP037901">
    <property type="protein sequence ID" value="QBP12214.1"/>
    <property type="molecule type" value="Genomic_DNA"/>
</dbReference>
<keyword evidence="7" id="KW-0418">Kinase</keyword>
<dbReference type="SUPFAM" id="SSF47384">
    <property type="entry name" value="Homodimeric domain of signal transducing histidine kinase"/>
    <property type="match status" value="1"/>
</dbReference>
<dbReference type="SMART" id="SM00387">
    <property type="entry name" value="HATPase_c"/>
    <property type="match status" value="1"/>
</dbReference>
<dbReference type="EC" id="2.7.13.3" evidence="3"/>
<dbReference type="SMART" id="SM00304">
    <property type="entry name" value="HAMP"/>
    <property type="match status" value="1"/>
</dbReference>
<dbReference type="InterPro" id="IPR036097">
    <property type="entry name" value="HisK_dim/P_sf"/>
</dbReference>
<comment type="function">
    <text evidence="10">Member of the two-component regulatory system BvgS/BvgA. Phosphorylates BvgA via a four-step phosphorelay in response to environmental signals.</text>
</comment>
<dbReference type="GO" id="GO:0016020">
    <property type="term" value="C:membrane"/>
    <property type="evidence" value="ECO:0007669"/>
    <property type="project" value="UniProtKB-SubCell"/>
</dbReference>
<dbReference type="Gene3D" id="1.10.287.130">
    <property type="match status" value="1"/>
</dbReference>
<dbReference type="CDD" id="cd16922">
    <property type="entry name" value="HATPase_EvgS-ArcB-TorS-like"/>
    <property type="match status" value="1"/>
</dbReference>
<dbReference type="InterPro" id="IPR003594">
    <property type="entry name" value="HATPase_dom"/>
</dbReference>
<protein>
    <recommendedName>
        <fullName evidence="11">Virulence sensor protein BvgS</fullName>
        <ecNumber evidence="3">2.7.13.3</ecNumber>
    </recommendedName>
</protein>
<dbReference type="Pfam" id="PF00672">
    <property type="entry name" value="HAMP"/>
    <property type="match status" value="1"/>
</dbReference>
<accession>A0A2L0X3T2</accession>
<evidence type="ECO:0000313" key="15">
    <source>
        <dbReference type="Proteomes" id="UP000253772"/>
    </source>
</evidence>
<feature type="compositionally biased region" description="Basic and acidic residues" evidence="12">
    <location>
        <begin position="669"/>
        <end position="681"/>
    </location>
</feature>
<dbReference type="PANTHER" id="PTHR45339">
    <property type="entry name" value="HYBRID SIGNAL TRANSDUCTION HISTIDINE KINASE J"/>
    <property type="match status" value="1"/>
</dbReference>
<evidence type="ECO:0000256" key="4">
    <source>
        <dbReference type="ARBA" id="ARBA00022553"/>
    </source>
</evidence>
<evidence type="ECO:0000256" key="8">
    <source>
        <dbReference type="ARBA" id="ARBA00023012"/>
    </source>
</evidence>
<sequence length="681" mass="73384">MRIQHAFRLITIAMVATIVGFGSYLWVGEWRAYVAAQHSEAMLQAFRATLIAAEKVSAERGPSNAALGAAPGDVATALLRARKQSDVSLGAAIAMLHGTDCSECGAAEGNLEHARAQLATARSQLDRLIARPLSERNEVQLAVSGMFNIVDDILRAADGPLSRLQRSAPVAAQHAVSARFAAELREYAGRAGSEFTSALVNNRPMRSEERERLAGDLGRVRTLGDQIQQRVSFQLASKPGLRDADAVLRKGFFGDGLAYLQKVEAIGPAEPRPTTAELASTYVPLMAPIVAMRDAVLDVAQAEVQADTTRAKKRLGGLVVILAIITSFVAATFWLFAKRVLRPLTLATEATIALAEGRYDEPTQVWPKTDEIGAIFVALEQLRANLLRKVALEHERTTLIARLQAAVMHERAQMIALAQARDAAEASARTKSSFLAMMSHEIRTPLQGILGLLELVEYSPLSAEQRRQVRLASEAGQALRQILDDVLDYAKMDAGRLRLALAPLDLRALFASVLSLLAQRAQAKGLQLQQWVQPDVPVQLVADGARLRQILLNLVGNAIKFTERGSVDLCASVEATNAGEGVLVISVADTGIGIAPEDIARLFTPFVQGESGPARRFDGSGLGLTISRQLSQLMGGELMLDSTLGVGTRVTLRVPMPACPDAGSPLSNSERREHHADFRLV</sequence>
<dbReference type="InterPro" id="IPR003660">
    <property type="entry name" value="HAMP_dom"/>
</dbReference>
<evidence type="ECO:0000256" key="9">
    <source>
        <dbReference type="ARBA" id="ARBA00023026"/>
    </source>
</evidence>
<dbReference type="Gene3D" id="6.10.340.10">
    <property type="match status" value="1"/>
</dbReference>
<dbReference type="AlphaFoldDB" id="A0A2L0X3T2"/>
<dbReference type="SMART" id="SM00388">
    <property type="entry name" value="HisKA"/>
    <property type="match status" value="1"/>
</dbReference>
<keyword evidence="5" id="KW-0808">Transferase</keyword>
<dbReference type="Proteomes" id="UP000253772">
    <property type="component" value="Chromosome c2"/>
</dbReference>
<evidence type="ECO:0000256" key="1">
    <source>
        <dbReference type="ARBA" id="ARBA00000085"/>
    </source>
</evidence>
<keyword evidence="8" id="KW-0902">Two-component regulatory system</keyword>
<evidence type="ECO:0000256" key="11">
    <source>
        <dbReference type="ARBA" id="ARBA00070152"/>
    </source>
</evidence>
<proteinExistence type="predicted"/>
<keyword evidence="13" id="KW-0472">Membrane</keyword>
<dbReference type="Pfam" id="PF00512">
    <property type="entry name" value="HisKA"/>
    <property type="match status" value="1"/>
</dbReference>
<evidence type="ECO:0000256" key="5">
    <source>
        <dbReference type="ARBA" id="ARBA00022679"/>
    </source>
</evidence>
<dbReference type="OrthoDB" id="9810730at2"/>
<organism evidence="14 15">
    <name type="scientific">Cupriavidus metallidurans</name>
    <dbReference type="NCBI Taxonomy" id="119219"/>
    <lineage>
        <taxon>Bacteria</taxon>
        <taxon>Pseudomonadati</taxon>
        <taxon>Pseudomonadota</taxon>
        <taxon>Betaproteobacteria</taxon>
        <taxon>Burkholderiales</taxon>
        <taxon>Burkholderiaceae</taxon>
        <taxon>Cupriavidus</taxon>
    </lineage>
</organism>
<dbReference type="Pfam" id="PF02518">
    <property type="entry name" value="HATPase_c"/>
    <property type="match status" value="1"/>
</dbReference>
<evidence type="ECO:0000256" key="3">
    <source>
        <dbReference type="ARBA" id="ARBA00012438"/>
    </source>
</evidence>
<feature type="region of interest" description="Disordered" evidence="12">
    <location>
        <begin position="660"/>
        <end position="681"/>
    </location>
</feature>
<dbReference type="InterPro" id="IPR036890">
    <property type="entry name" value="HATPase_C_sf"/>
</dbReference>
<feature type="transmembrane region" description="Helical" evidence="13">
    <location>
        <begin position="6"/>
        <end position="27"/>
    </location>
</feature>